<dbReference type="GO" id="GO:0003857">
    <property type="term" value="F:(3S)-3-hydroxyacyl-CoA dehydrogenase (NAD+) activity"/>
    <property type="evidence" value="ECO:0007669"/>
    <property type="project" value="TreeGrafter"/>
</dbReference>
<feature type="domain" description="MaoC-like" evidence="1">
    <location>
        <begin position="158"/>
        <end position="270"/>
    </location>
</feature>
<dbReference type="InterPro" id="IPR029069">
    <property type="entry name" value="HotDog_dom_sf"/>
</dbReference>
<protein>
    <submittedName>
        <fullName evidence="3">Peroxisomal multifunctional enzyme type 2</fullName>
    </submittedName>
</protein>
<dbReference type="GO" id="GO:0018812">
    <property type="term" value="F:3-hydroxyacyl-CoA dehydratase activity"/>
    <property type="evidence" value="ECO:0007669"/>
    <property type="project" value="UniProtKB-ARBA"/>
</dbReference>
<dbReference type="EMBL" id="GGYP01005783">
    <property type="protein sequence ID" value="MDE50554.1"/>
    <property type="molecule type" value="Transcribed_RNA"/>
</dbReference>
<organism evidence="3">
    <name type="scientific">Aceria tosichella</name>
    <name type="common">wheat curl mite</name>
    <dbReference type="NCBI Taxonomy" id="561515"/>
    <lineage>
        <taxon>Eukaryota</taxon>
        <taxon>Metazoa</taxon>
        <taxon>Ecdysozoa</taxon>
        <taxon>Arthropoda</taxon>
        <taxon>Chelicerata</taxon>
        <taxon>Arachnida</taxon>
        <taxon>Acari</taxon>
        <taxon>Acariformes</taxon>
        <taxon>Trombidiformes</taxon>
        <taxon>Prostigmata</taxon>
        <taxon>Eupodina</taxon>
        <taxon>Eriophyoidea</taxon>
        <taxon>Eriophyidae</taxon>
        <taxon>Eriophyinae</taxon>
        <taxon>Aceriini</taxon>
        <taxon>Aceria</taxon>
    </lineage>
</organism>
<proteinExistence type="predicted"/>
<evidence type="ECO:0000259" key="2">
    <source>
        <dbReference type="Pfam" id="PF22622"/>
    </source>
</evidence>
<dbReference type="CDD" id="cd03448">
    <property type="entry name" value="HDE_HSD"/>
    <property type="match status" value="1"/>
</dbReference>
<dbReference type="GO" id="GO:0005777">
    <property type="term" value="C:peroxisome"/>
    <property type="evidence" value="ECO:0007669"/>
    <property type="project" value="TreeGrafter"/>
</dbReference>
<reference evidence="3" key="1">
    <citation type="submission" date="2018-10" db="EMBL/GenBank/DDBJ databases">
        <title>Transcriptome assembly of Aceria tosichella (Wheat curl mite) Type 2.</title>
        <authorList>
            <person name="Scully E.D."/>
            <person name="Geib S.M."/>
            <person name="Palmer N.A."/>
            <person name="Gupta A.K."/>
            <person name="Sarath G."/>
            <person name="Tatineni S."/>
        </authorList>
    </citation>
    <scope>NUCLEOTIDE SEQUENCE</scope>
    <source>
        <strain evidence="3">LincolnNE</strain>
    </source>
</reference>
<dbReference type="PANTHER" id="PTHR13078">
    <property type="entry name" value="PEROXISOMAL MULTIFUNCTIONAL ENZYME TYPE 2-RELATED"/>
    <property type="match status" value="1"/>
</dbReference>
<dbReference type="GO" id="GO:0006635">
    <property type="term" value="P:fatty acid beta-oxidation"/>
    <property type="evidence" value="ECO:0007669"/>
    <property type="project" value="TreeGrafter"/>
</dbReference>
<name>A0A6G1SJ58_9ACAR</name>
<dbReference type="InterPro" id="IPR054357">
    <property type="entry name" value="MFE-2_N"/>
</dbReference>
<dbReference type="Pfam" id="PF01575">
    <property type="entry name" value="MaoC_dehydratas"/>
    <property type="match status" value="1"/>
</dbReference>
<feature type="domain" description="Peroxisomal multifunctional enzyme type 2-like N-terminal" evidence="2">
    <location>
        <begin position="6"/>
        <end position="137"/>
    </location>
</feature>
<dbReference type="Pfam" id="PF22622">
    <property type="entry name" value="MFE-2_hydrat-2_N"/>
    <property type="match status" value="1"/>
</dbReference>
<dbReference type="SUPFAM" id="SSF54637">
    <property type="entry name" value="Thioesterase/thiol ester dehydrase-isomerase"/>
    <property type="match status" value="2"/>
</dbReference>
<evidence type="ECO:0000313" key="3">
    <source>
        <dbReference type="EMBL" id="MDE50554.1"/>
    </source>
</evidence>
<evidence type="ECO:0000259" key="1">
    <source>
        <dbReference type="Pfam" id="PF01575"/>
    </source>
</evidence>
<dbReference type="InterPro" id="IPR002539">
    <property type="entry name" value="MaoC-like_dom"/>
</dbReference>
<gene>
    <name evidence="3" type="primary">HSD17B4_1</name>
    <name evidence="3" type="ORF">g.20612</name>
</gene>
<accession>A0A6G1SJ58</accession>
<dbReference type="AlphaFoldDB" id="A0A6G1SJ58"/>
<sequence length="278" mass="31484">MDQSEFVYTPETNILYALGIGEDEDLKYLYECSEGFTFFPTFCILPSIKALIDFDTHQTHLARLKIPFDVSRLLHGEQFIEFYAPLPQNENKFITKPPHMVELLDKGSNTVVITENNTYSQNGKLLCRNQTCCMIIGSGGWNGPRTTTNKLVENIVDIPKRQPDKVAEQVTHVNQAALYRLSGDRNPLHIDPRFAQAGGYSKPILHGLCSLGFAARHVIKSYPDERVVRLKARFSGVIYPGETIVTSMWREGDRVHFQCSVKETNKIIITGAYIDLNK</sequence>
<dbReference type="PANTHER" id="PTHR13078:SF56">
    <property type="entry name" value="PEROXISOMAL MULTIFUNCTIONAL ENZYME TYPE 2"/>
    <property type="match status" value="1"/>
</dbReference>
<dbReference type="GO" id="GO:0044594">
    <property type="term" value="F:17-beta-hydroxysteroid dehydrogenase (NAD+) activity"/>
    <property type="evidence" value="ECO:0007669"/>
    <property type="project" value="TreeGrafter"/>
</dbReference>
<dbReference type="Gene3D" id="3.10.129.10">
    <property type="entry name" value="Hotdog Thioesterase"/>
    <property type="match status" value="1"/>
</dbReference>